<dbReference type="RefSeq" id="WP_275119810.1">
    <property type="nucleotide sequence ID" value="NZ_JAOTPO010000014.1"/>
</dbReference>
<dbReference type="SUPFAM" id="SSF51338">
    <property type="entry name" value="Composite domain of metallo-dependent hydrolases"/>
    <property type="match status" value="1"/>
</dbReference>
<evidence type="ECO:0000256" key="1">
    <source>
        <dbReference type="ARBA" id="ARBA00006773"/>
    </source>
</evidence>
<dbReference type="Pfam" id="PF01979">
    <property type="entry name" value="Amidohydro_1"/>
    <property type="match status" value="1"/>
</dbReference>
<evidence type="ECO:0000256" key="2">
    <source>
        <dbReference type="ARBA" id="ARBA00012782"/>
    </source>
</evidence>
<evidence type="ECO:0000256" key="5">
    <source>
        <dbReference type="ARBA" id="ARBA00047720"/>
    </source>
</evidence>
<evidence type="ECO:0000256" key="3">
    <source>
        <dbReference type="ARBA" id="ARBA00022801"/>
    </source>
</evidence>
<dbReference type="EC" id="3.5.4.2" evidence="2 6"/>
<dbReference type="PANTHER" id="PTHR11113:SF2">
    <property type="entry name" value="ADENINE DEAMINASE"/>
    <property type="match status" value="1"/>
</dbReference>
<reference evidence="9" key="1">
    <citation type="submission" date="2024-05" db="EMBL/GenBank/DDBJ databases">
        <title>Alkalihalobacillus sp. strain MEB203 novel alkaliphilic bacterium from Lonar Lake, India.</title>
        <authorList>
            <person name="Joshi A."/>
            <person name="Thite S."/>
            <person name="Mengade P."/>
        </authorList>
    </citation>
    <scope>NUCLEOTIDE SEQUENCE</scope>
    <source>
        <strain evidence="9">MEB 203</strain>
    </source>
</reference>
<dbReference type="Proteomes" id="UP001148125">
    <property type="component" value="Unassembled WGS sequence"/>
</dbReference>
<dbReference type="NCBIfam" id="TIGR01178">
    <property type="entry name" value="ade"/>
    <property type="match status" value="1"/>
</dbReference>
<evidence type="ECO:0000313" key="9">
    <source>
        <dbReference type="EMBL" id="MDE5415202.1"/>
    </source>
</evidence>
<evidence type="ECO:0000313" key="10">
    <source>
        <dbReference type="Proteomes" id="UP001148125"/>
    </source>
</evidence>
<evidence type="ECO:0000259" key="8">
    <source>
        <dbReference type="Pfam" id="PF13382"/>
    </source>
</evidence>
<protein>
    <recommendedName>
        <fullName evidence="2 6">Adenine deaminase</fullName>
        <shortName evidence="6">Adenase</shortName>
        <shortName evidence="6">Adenine aminase</shortName>
        <ecNumber evidence="2 6">3.5.4.2</ecNumber>
    </recommendedName>
</protein>
<organism evidence="9 10">
    <name type="scientific">Alkalihalobacterium chitinilyticum</name>
    <dbReference type="NCBI Taxonomy" id="2980103"/>
    <lineage>
        <taxon>Bacteria</taxon>
        <taxon>Bacillati</taxon>
        <taxon>Bacillota</taxon>
        <taxon>Bacilli</taxon>
        <taxon>Bacillales</taxon>
        <taxon>Bacillaceae</taxon>
        <taxon>Alkalihalobacterium</taxon>
    </lineage>
</organism>
<dbReference type="InterPro" id="IPR026912">
    <property type="entry name" value="Adenine_deam_C"/>
</dbReference>
<keyword evidence="3 6" id="KW-0378">Hydrolase</keyword>
<dbReference type="EMBL" id="JAOTPO010000014">
    <property type="protein sequence ID" value="MDE5415202.1"/>
    <property type="molecule type" value="Genomic_DNA"/>
</dbReference>
<dbReference type="SUPFAM" id="SSF51556">
    <property type="entry name" value="Metallo-dependent hydrolases"/>
    <property type="match status" value="1"/>
</dbReference>
<dbReference type="HAMAP" id="MF_01518">
    <property type="entry name" value="Adenine_deamin"/>
    <property type="match status" value="1"/>
</dbReference>
<comment type="cofactor">
    <cofactor evidence="6">
        <name>Mn(2+)</name>
        <dbReference type="ChEBI" id="CHEBI:29035"/>
    </cofactor>
</comment>
<evidence type="ECO:0000256" key="4">
    <source>
        <dbReference type="ARBA" id="ARBA00023211"/>
    </source>
</evidence>
<dbReference type="Gene3D" id="2.30.40.10">
    <property type="entry name" value="Urease, subunit C, domain 1"/>
    <property type="match status" value="1"/>
</dbReference>
<dbReference type="InterPro" id="IPR006679">
    <property type="entry name" value="Adenine_deam"/>
</dbReference>
<keyword evidence="4 6" id="KW-0464">Manganese</keyword>
<dbReference type="Gene3D" id="3.20.20.140">
    <property type="entry name" value="Metal-dependent hydrolases"/>
    <property type="match status" value="1"/>
</dbReference>
<dbReference type="InterPro" id="IPR032466">
    <property type="entry name" value="Metal_Hydrolase"/>
</dbReference>
<comment type="catalytic activity">
    <reaction evidence="5 6">
        <text>adenine + H2O + H(+) = hypoxanthine + NH4(+)</text>
        <dbReference type="Rhea" id="RHEA:23688"/>
        <dbReference type="ChEBI" id="CHEBI:15377"/>
        <dbReference type="ChEBI" id="CHEBI:15378"/>
        <dbReference type="ChEBI" id="CHEBI:16708"/>
        <dbReference type="ChEBI" id="CHEBI:17368"/>
        <dbReference type="ChEBI" id="CHEBI:28938"/>
        <dbReference type="EC" id="3.5.4.2"/>
    </reaction>
</comment>
<proteinExistence type="inferred from homology"/>
<sequence>MNIGNNIYDYIHSASKAKKADLVITNGKIIDVFNGGLIEEDLAITKGKIVGIGSYEGNSTFDAQGGYICPAFIDGHVHIESSMLTPQQLEKVLVPHGVTTLIADPHEIANVAGTKGIQYLIDSSRESLLDIYFMIPSCVPATSFENAGAVLESEDIAPFYNDQNVLGLAEVMDFPAVLNGSEKMVNKLISAAEHGKLIDGHAAGLDQYGINTYRAAGIQTDHEAVNVEEAKIRLQRGMYLMIREGSVAKDLKALLPAVTERNSRRCLFVTDDKHLDDLLEEGSIDHNVRLAIAEGLDPIQAISMATINAAECFQLRDKGAVAPGFDADLLILSDLNQVVIEDVFLKGEHIVQKKVLIEKAASHKEIAIPQSLTKSVNIKPLTQEDFNISLNGKTANIIEVIPNSLITNHISEEVDSEDGSFIPSIEKDQLKLAVIERHHATGNIGLGIVKGMQLTEGAIATTIAHDSHNIIVCGTNDDDMLEAISMIEDMQGGIAIVKNGKPVSTLPLPICGLLTDQHYEETLKQINALNASLSEVGYSGNFNPFLTLSFLALPVIPDLKLTDTGLFQVKQFKHINI</sequence>
<comment type="similarity">
    <text evidence="1 6">Belongs to the metallo-dependent hydrolases superfamily. Adenine deaminase family.</text>
</comment>
<evidence type="ECO:0000256" key="6">
    <source>
        <dbReference type="HAMAP-Rule" id="MF_01518"/>
    </source>
</evidence>
<dbReference type="CDD" id="cd01295">
    <property type="entry name" value="AdeC"/>
    <property type="match status" value="1"/>
</dbReference>
<feature type="domain" description="Adenine deaminase C-terminal" evidence="8">
    <location>
        <begin position="405"/>
        <end position="573"/>
    </location>
</feature>
<comment type="caution">
    <text evidence="9">The sequence shown here is derived from an EMBL/GenBank/DDBJ whole genome shotgun (WGS) entry which is preliminary data.</text>
</comment>
<accession>A0ABT5VIR6</accession>
<dbReference type="InterPro" id="IPR011059">
    <property type="entry name" value="Metal-dep_hydrolase_composite"/>
</dbReference>
<name>A0ABT5VIR6_9BACI</name>
<keyword evidence="10" id="KW-1185">Reference proteome</keyword>
<dbReference type="GO" id="GO:0000034">
    <property type="term" value="F:adenine deaminase activity"/>
    <property type="evidence" value="ECO:0007669"/>
    <property type="project" value="UniProtKB-EC"/>
</dbReference>
<gene>
    <name evidence="6 9" type="primary">ade</name>
    <name evidence="9" type="ORF">N7Z68_17720</name>
</gene>
<dbReference type="PANTHER" id="PTHR11113">
    <property type="entry name" value="N-ACETYLGLUCOSAMINE-6-PHOSPHATE DEACETYLASE"/>
    <property type="match status" value="1"/>
</dbReference>
<feature type="domain" description="Amidohydrolase-related" evidence="7">
    <location>
        <begin position="67"/>
        <end position="348"/>
    </location>
</feature>
<dbReference type="Pfam" id="PF13382">
    <property type="entry name" value="Adenine_deam_C"/>
    <property type="match status" value="1"/>
</dbReference>
<dbReference type="InterPro" id="IPR006680">
    <property type="entry name" value="Amidohydro-rel"/>
</dbReference>
<evidence type="ECO:0000259" key="7">
    <source>
        <dbReference type="Pfam" id="PF01979"/>
    </source>
</evidence>